<evidence type="ECO:0000313" key="11">
    <source>
        <dbReference type="Proteomes" id="UP000266376"/>
    </source>
</evidence>
<proteinExistence type="predicted"/>
<evidence type="ECO:0000313" key="9">
    <source>
        <dbReference type="Proteomes" id="UP000260841"/>
    </source>
</evidence>
<dbReference type="EMBL" id="QRQQ01000018">
    <property type="protein sequence ID" value="RHN13276.1"/>
    <property type="molecule type" value="Genomic_DNA"/>
</dbReference>
<evidence type="ECO:0000313" key="3">
    <source>
        <dbReference type="EMBL" id="RGT07294.1"/>
    </source>
</evidence>
<evidence type="ECO:0000313" key="15">
    <source>
        <dbReference type="Proteomes" id="UP000285642"/>
    </source>
</evidence>
<dbReference type="EMBL" id="QSGQ01000007">
    <property type="protein sequence ID" value="RHB38082.1"/>
    <property type="molecule type" value="Genomic_DNA"/>
</dbReference>
<dbReference type="Proteomes" id="UP000260841">
    <property type="component" value="Unassembled WGS sequence"/>
</dbReference>
<protein>
    <submittedName>
        <fullName evidence="4">DUF3881 family protein</fullName>
    </submittedName>
</protein>
<dbReference type="AlphaFoldDB" id="A0A395XM36"/>
<evidence type="ECO:0000313" key="14">
    <source>
        <dbReference type="Proteomes" id="UP000284883"/>
    </source>
</evidence>
<accession>A0A395XM36</accession>
<name>A0A395XM36_9FIRM</name>
<organism evidence="4 11">
    <name type="scientific">Dorea formicigenerans</name>
    <dbReference type="NCBI Taxonomy" id="39486"/>
    <lineage>
        <taxon>Bacteria</taxon>
        <taxon>Bacillati</taxon>
        <taxon>Bacillota</taxon>
        <taxon>Clostridia</taxon>
        <taxon>Lachnospirales</taxon>
        <taxon>Lachnospiraceae</taxon>
        <taxon>Dorea</taxon>
    </lineage>
</organism>
<evidence type="ECO:0000313" key="12">
    <source>
        <dbReference type="Proteomes" id="UP000283630"/>
    </source>
</evidence>
<dbReference type="Proteomes" id="UP000285642">
    <property type="component" value="Unassembled WGS sequence"/>
</dbReference>
<evidence type="ECO:0000313" key="10">
    <source>
        <dbReference type="Proteomes" id="UP000261055"/>
    </source>
</evidence>
<keyword evidence="10" id="KW-1185">Reference proteome</keyword>
<dbReference type="Proteomes" id="UP000261055">
    <property type="component" value="Unassembled WGS sequence"/>
</dbReference>
<dbReference type="Proteomes" id="UP000284742">
    <property type="component" value="Unassembled WGS sequence"/>
</dbReference>
<dbReference type="Proteomes" id="UP000266376">
    <property type="component" value="Unassembled WGS sequence"/>
</dbReference>
<comment type="caution">
    <text evidence="4">The sequence shown here is derived from an EMBL/GenBank/DDBJ whole genome shotgun (WGS) entry which is preliminary data.</text>
</comment>
<dbReference type="EMBL" id="QSVB01000017">
    <property type="protein sequence ID" value="RGN88753.1"/>
    <property type="molecule type" value="Genomic_DNA"/>
</dbReference>
<gene>
    <name evidence="7" type="ORF">DW860_15090</name>
    <name evidence="6" type="ORF">DW885_10425</name>
    <name evidence="5" type="ORF">DW924_14615</name>
    <name evidence="4" type="ORF">DWV67_13510</name>
    <name evidence="3" type="ORF">DWX53_12810</name>
    <name evidence="8" type="ORF">DWZ24_14925</name>
    <name evidence="2" type="ORF">DXB12_11300</name>
    <name evidence="1" type="ORF">DXB36_13420</name>
</gene>
<evidence type="ECO:0000313" key="13">
    <source>
        <dbReference type="Proteomes" id="UP000284742"/>
    </source>
</evidence>
<evidence type="ECO:0000313" key="5">
    <source>
        <dbReference type="EMBL" id="RHA65923.1"/>
    </source>
</evidence>
<evidence type="ECO:0000313" key="2">
    <source>
        <dbReference type="EMBL" id="RGO48965.1"/>
    </source>
</evidence>
<dbReference type="EMBL" id="QSHK01000016">
    <property type="protein sequence ID" value="RHC02990.1"/>
    <property type="molecule type" value="Genomic_DNA"/>
</dbReference>
<evidence type="ECO:0000313" key="16">
    <source>
        <dbReference type="Proteomes" id="UP000285652"/>
    </source>
</evidence>
<dbReference type="Proteomes" id="UP000283630">
    <property type="component" value="Unassembled WGS sequence"/>
</dbReference>
<dbReference type="Proteomes" id="UP000285652">
    <property type="component" value="Unassembled WGS sequence"/>
</dbReference>
<sequence>MHQYLNAIGFGSMKSKKELYEILDKVEQQYTCHELVYQDEELDFCEYQKEFGPGMGICLCGDMDSVDNFTKRYYYPYFLGTGITSYADITIERRMDREAYVGICEDAKIGITIIFYLQNVPQYLKEKQLSGNKMNYTSVTLAGLCESGTILLPVKKDHSQKERQREEVYNRMQLLSAAKSGDPNAIETLTLEDIDTYSKVSRRLVTEDVFSIVDTYIMPYSVECDRYSILGEIQELHEIVNEYTGENVYVMKLDVNGLVFDVCVPRQGLLGEPAVGRRFKANMWLQGYINY</sequence>
<evidence type="ECO:0000313" key="8">
    <source>
        <dbReference type="EMBL" id="RHN13276.1"/>
    </source>
</evidence>
<dbReference type="EMBL" id="QSVQ01000014">
    <property type="protein sequence ID" value="RGO48965.1"/>
    <property type="molecule type" value="Genomic_DNA"/>
</dbReference>
<reference evidence="9 10" key="1">
    <citation type="submission" date="2018-08" db="EMBL/GenBank/DDBJ databases">
        <title>A genome reference for cultivated species of the human gut microbiota.</title>
        <authorList>
            <person name="Zou Y."/>
            <person name="Xue W."/>
            <person name="Luo G."/>
        </authorList>
    </citation>
    <scope>NUCLEOTIDE SEQUENCE [LARGE SCALE GENOMIC DNA]</scope>
    <source>
        <strain evidence="4 11">AF12-11</strain>
        <strain evidence="3 12">AF19-4AC</strain>
        <strain evidence="8 16">AF31-13BH</strain>
        <strain evidence="7 13">AM37-5</strain>
        <strain evidence="6 14">AM40-15AC</strain>
        <strain evidence="5 15">AM42-8</strain>
        <strain evidence="2 10">OM02-12</strain>
        <strain evidence="1 9">OM03-2</strain>
    </source>
</reference>
<dbReference type="Pfam" id="PF12997">
    <property type="entry name" value="DUF3881"/>
    <property type="match status" value="1"/>
</dbReference>
<dbReference type="GeneID" id="92865878"/>
<dbReference type="RefSeq" id="WP_005334712.1">
    <property type="nucleotide sequence ID" value="NZ_AP031430.1"/>
</dbReference>
<dbReference type="InterPro" id="IPR024541">
    <property type="entry name" value="DUF3881"/>
</dbReference>
<dbReference type="EMBL" id="QRWH01000015">
    <property type="protein sequence ID" value="RGT07294.1"/>
    <property type="molecule type" value="Genomic_DNA"/>
</dbReference>
<evidence type="ECO:0000313" key="6">
    <source>
        <dbReference type="EMBL" id="RHB38082.1"/>
    </source>
</evidence>
<evidence type="ECO:0000313" key="7">
    <source>
        <dbReference type="EMBL" id="RHC02990.1"/>
    </source>
</evidence>
<dbReference type="EMBL" id="QSAJ01000041">
    <property type="protein sequence ID" value="RGW50345.1"/>
    <property type="molecule type" value="Genomic_DNA"/>
</dbReference>
<dbReference type="EMBL" id="QSFS01000021">
    <property type="protein sequence ID" value="RHA65923.1"/>
    <property type="molecule type" value="Genomic_DNA"/>
</dbReference>
<evidence type="ECO:0000313" key="4">
    <source>
        <dbReference type="EMBL" id="RGW50345.1"/>
    </source>
</evidence>
<dbReference type="Proteomes" id="UP000284883">
    <property type="component" value="Unassembled WGS sequence"/>
</dbReference>
<evidence type="ECO:0000313" key="1">
    <source>
        <dbReference type="EMBL" id="RGN88753.1"/>
    </source>
</evidence>